<keyword evidence="11" id="KW-1185">Reference proteome</keyword>
<name>A0ABX5X033_9GAMM</name>
<keyword evidence="5 8" id="KW-0812">Transmembrane</keyword>
<dbReference type="InterPro" id="IPR003004">
    <property type="entry name" value="GspF/PilC"/>
</dbReference>
<feature type="transmembrane region" description="Helical" evidence="8">
    <location>
        <begin position="149"/>
        <end position="179"/>
    </location>
</feature>
<keyword evidence="7 8" id="KW-0472">Membrane</keyword>
<evidence type="ECO:0000313" key="10">
    <source>
        <dbReference type="EMBL" id="QDO83338.1"/>
    </source>
</evidence>
<evidence type="ECO:0000256" key="7">
    <source>
        <dbReference type="ARBA" id="ARBA00023136"/>
    </source>
</evidence>
<evidence type="ECO:0000256" key="3">
    <source>
        <dbReference type="ARBA" id="ARBA00022475"/>
    </source>
</evidence>
<reference evidence="10 11" key="1">
    <citation type="submission" date="2019-07" db="EMBL/GenBank/DDBJ databases">
        <title>Shewanella sp. YLB-06 whole genomic sequence.</title>
        <authorList>
            <person name="Yu L."/>
        </authorList>
    </citation>
    <scope>NUCLEOTIDE SEQUENCE [LARGE SCALE GENOMIC DNA]</scope>
    <source>
        <strain evidence="10 11">YLB-06</strain>
    </source>
</reference>
<comment type="subcellular location">
    <subcellularLocation>
        <location evidence="1">Cell inner membrane</location>
        <topology evidence="1">Multi-pass membrane protein</topology>
    </subcellularLocation>
</comment>
<dbReference type="RefSeq" id="WP_144045717.1">
    <property type="nucleotide sequence ID" value="NZ_CP041614.1"/>
</dbReference>
<dbReference type="PANTHER" id="PTHR30012">
    <property type="entry name" value="GENERAL SECRETION PATHWAY PROTEIN"/>
    <property type="match status" value="1"/>
</dbReference>
<dbReference type="InterPro" id="IPR042094">
    <property type="entry name" value="T2SS_GspF_sf"/>
</dbReference>
<gene>
    <name evidence="10" type="ORF">FM037_08980</name>
</gene>
<feature type="domain" description="Type II secretion system protein GspF" evidence="9">
    <location>
        <begin position="14"/>
        <end position="135"/>
    </location>
</feature>
<feature type="domain" description="Type II secretion system protein GspF" evidence="9">
    <location>
        <begin position="212"/>
        <end position="330"/>
    </location>
</feature>
<sequence length="340" mass="37591">MRKLSTSDRIQLYKMLADLMKDGLPLFESLGLIQKEGTGIYKASFLKKVKLITEQLQQSSSISAAFSGIIPDGEQSVLASSELAGDLAEGFESVIITVQVKKQINAKLASALTVPAILIFACILVIIMYSKMIFPSFEAVIPLDQWPDLSFFMYSSGLWLVKSGLIILSAIFIVLFVIISKSMTSLTGNFRNKVLDKLQPYKTYKKLQSSQFLMDISILIKSGVPIADAIEKKAEMSTGWVKYHYDLMYRNLSIGRSYKEALNTGFFSKEDIFVISIYSSLNGFVEMLTQISNKSNESTIKSIEKLAGLLNLLSLIFFACVVLAIFGSTFMLSGSIAGAR</sequence>
<evidence type="ECO:0000256" key="5">
    <source>
        <dbReference type="ARBA" id="ARBA00022692"/>
    </source>
</evidence>
<evidence type="ECO:0000256" key="6">
    <source>
        <dbReference type="ARBA" id="ARBA00022989"/>
    </source>
</evidence>
<evidence type="ECO:0000256" key="2">
    <source>
        <dbReference type="ARBA" id="ARBA00005745"/>
    </source>
</evidence>
<keyword evidence="6 8" id="KW-1133">Transmembrane helix</keyword>
<dbReference type="Pfam" id="PF00482">
    <property type="entry name" value="T2SSF"/>
    <property type="match status" value="2"/>
</dbReference>
<proteinExistence type="inferred from homology"/>
<protein>
    <recommendedName>
        <fullName evidence="9">Type II secretion system protein GspF domain-containing protein</fullName>
    </recommendedName>
</protein>
<evidence type="ECO:0000259" key="9">
    <source>
        <dbReference type="Pfam" id="PF00482"/>
    </source>
</evidence>
<feature type="transmembrane region" description="Helical" evidence="8">
    <location>
        <begin position="108"/>
        <end position="129"/>
    </location>
</feature>
<keyword evidence="4" id="KW-0997">Cell inner membrane</keyword>
<dbReference type="PANTHER" id="PTHR30012:SF7">
    <property type="entry name" value="PROTEIN TRANSPORT PROTEIN HOFC HOMOLOG"/>
    <property type="match status" value="1"/>
</dbReference>
<comment type="similarity">
    <text evidence="2">Belongs to the GSP F family.</text>
</comment>
<organism evidence="10 11">
    <name type="scientific">Shewanella psychropiezotolerans</name>
    <dbReference type="NCBI Taxonomy" id="2593655"/>
    <lineage>
        <taxon>Bacteria</taxon>
        <taxon>Pseudomonadati</taxon>
        <taxon>Pseudomonadota</taxon>
        <taxon>Gammaproteobacteria</taxon>
        <taxon>Alteromonadales</taxon>
        <taxon>Shewanellaceae</taxon>
        <taxon>Shewanella</taxon>
    </lineage>
</organism>
<evidence type="ECO:0000256" key="1">
    <source>
        <dbReference type="ARBA" id="ARBA00004429"/>
    </source>
</evidence>
<dbReference type="InterPro" id="IPR018076">
    <property type="entry name" value="T2SS_GspF_dom"/>
</dbReference>
<accession>A0ABX5X033</accession>
<dbReference type="Gene3D" id="1.20.81.30">
    <property type="entry name" value="Type II secretion system (T2SS), domain F"/>
    <property type="match status" value="2"/>
</dbReference>
<evidence type="ECO:0000313" key="11">
    <source>
        <dbReference type="Proteomes" id="UP000315947"/>
    </source>
</evidence>
<feature type="transmembrane region" description="Helical" evidence="8">
    <location>
        <begin position="309"/>
        <end position="332"/>
    </location>
</feature>
<evidence type="ECO:0000256" key="8">
    <source>
        <dbReference type="SAM" id="Phobius"/>
    </source>
</evidence>
<evidence type="ECO:0000256" key="4">
    <source>
        <dbReference type="ARBA" id="ARBA00022519"/>
    </source>
</evidence>
<dbReference type="EMBL" id="CP041614">
    <property type="protein sequence ID" value="QDO83338.1"/>
    <property type="molecule type" value="Genomic_DNA"/>
</dbReference>
<dbReference type="Proteomes" id="UP000315947">
    <property type="component" value="Chromosome"/>
</dbReference>
<keyword evidence="3" id="KW-1003">Cell membrane</keyword>